<dbReference type="SUPFAM" id="SSF56112">
    <property type="entry name" value="Protein kinase-like (PK-like)"/>
    <property type="match status" value="1"/>
</dbReference>
<dbReference type="PROSITE" id="PS50011">
    <property type="entry name" value="PROTEIN_KINASE_DOM"/>
    <property type="match status" value="1"/>
</dbReference>
<comment type="caution">
    <text evidence="4">The sequence shown here is derived from an EMBL/GenBank/DDBJ whole genome shotgun (WGS) entry which is preliminary data.</text>
</comment>
<feature type="compositionally biased region" description="Pro residues" evidence="2">
    <location>
        <begin position="347"/>
        <end position="359"/>
    </location>
</feature>
<evidence type="ECO:0000259" key="3">
    <source>
        <dbReference type="PROSITE" id="PS50011"/>
    </source>
</evidence>
<evidence type="ECO:0000313" key="5">
    <source>
        <dbReference type="Proteomes" id="UP001281761"/>
    </source>
</evidence>
<gene>
    <name evidence="4" type="ORF">BLNAU_3528</name>
</gene>
<accession>A0ABQ9YCB0</accession>
<dbReference type="Proteomes" id="UP001281761">
    <property type="component" value="Unassembled WGS sequence"/>
</dbReference>
<dbReference type="Gene3D" id="1.10.510.10">
    <property type="entry name" value="Transferase(Phosphotransferase) domain 1"/>
    <property type="match status" value="1"/>
</dbReference>
<dbReference type="PANTHER" id="PTHR24361">
    <property type="entry name" value="MITOGEN-ACTIVATED KINASE KINASE KINASE"/>
    <property type="match status" value="1"/>
</dbReference>
<dbReference type="InterPro" id="IPR011009">
    <property type="entry name" value="Kinase-like_dom_sf"/>
</dbReference>
<dbReference type="InterPro" id="IPR000719">
    <property type="entry name" value="Prot_kinase_dom"/>
</dbReference>
<dbReference type="EMBL" id="JARBJD010000016">
    <property type="protein sequence ID" value="KAK2961407.1"/>
    <property type="molecule type" value="Genomic_DNA"/>
</dbReference>
<dbReference type="Pfam" id="PF07714">
    <property type="entry name" value="PK_Tyr_Ser-Thr"/>
    <property type="match status" value="1"/>
</dbReference>
<feature type="region of interest" description="Disordered" evidence="2">
    <location>
        <begin position="332"/>
        <end position="365"/>
    </location>
</feature>
<keyword evidence="1" id="KW-0175">Coiled coil</keyword>
<feature type="coiled-coil region" evidence="1">
    <location>
        <begin position="301"/>
        <end position="328"/>
    </location>
</feature>
<evidence type="ECO:0000256" key="1">
    <source>
        <dbReference type="SAM" id="Coils"/>
    </source>
</evidence>
<dbReference type="InterPro" id="IPR001245">
    <property type="entry name" value="Ser-Thr/Tyr_kinase_cat_dom"/>
</dbReference>
<keyword evidence="5" id="KW-1185">Reference proteome</keyword>
<organism evidence="4 5">
    <name type="scientific">Blattamonas nauphoetae</name>
    <dbReference type="NCBI Taxonomy" id="2049346"/>
    <lineage>
        <taxon>Eukaryota</taxon>
        <taxon>Metamonada</taxon>
        <taxon>Preaxostyla</taxon>
        <taxon>Oxymonadida</taxon>
        <taxon>Blattamonas</taxon>
    </lineage>
</organism>
<name>A0ABQ9YCB0_9EUKA</name>
<proteinExistence type="predicted"/>
<dbReference type="InterPro" id="IPR053235">
    <property type="entry name" value="Ser_Thr_kinase"/>
</dbReference>
<reference evidence="4 5" key="1">
    <citation type="journal article" date="2022" name="bioRxiv">
        <title>Genomics of Preaxostyla Flagellates Illuminates Evolutionary Transitions and the Path Towards Mitochondrial Loss.</title>
        <authorList>
            <person name="Novak L.V.F."/>
            <person name="Treitli S.C."/>
            <person name="Pyrih J."/>
            <person name="Halakuc P."/>
            <person name="Pipaliya S.V."/>
            <person name="Vacek V."/>
            <person name="Brzon O."/>
            <person name="Soukal P."/>
            <person name="Eme L."/>
            <person name="Dacks J.B."/>
            <person name="Karnkowska A."/>
            <person name="Elias M."/>
            <person name="Hampl V."/>
        </authorList>
    </citation>
    <scope>NUCLEOTIDE SEQUENCE [LARGE SCALE GENOMIC DNA]</scope>
    <source>
        <strain evidence="4">NAU3</strain>
        <tissue evidence="4">Gut</tissue>
    </source>
</reference>
<sequence length="556" mass="62730">MSYPLPDHLSFVQTIAKRPSTQVILVKSSKTTLTYAAKLLTASPGINIDAIKKNALVLRSLSHPSVLRVEGIYTIKQTTVIASDFYEQKSLLEYLSLQRQKKIPVPLEDAYQISLEICKGLAYLSDKQLATIINLKTVLINSAIHACITRVFSPPDIKDYSQTSTHLLSRRFMSPEQIQNPNTYFPTSSIWSLGCLLFEFITGDHLFPQQTQSDLDTAICRFSPESIKMKVPSNVYSVLSLCLLQNPSDRSPAQSLIDNKILDHLISDPVVRARYFERKSIELAEKVHQQSLKIVQKDKLIRAKNRIIQEQKSEIQEQRTKVDTLLAEWQTPPISPHRTPCVSQQPSPQPSPTPFPTPTTSPSLDQRRSMLKYPVLLTEMFTYYEKNSFEFRTESVKRSGGDEWRSFCSFPITSGIWRIGFSPKVMDQNICVGIIAFSKARASLKTCIGRLSGGAHFGFWYGSLMQNNNWIERQNEIIERVSIGQTAFMELNMGSRTLHLFVENRQQAHYFCEVPDRVSVAVSMSGEGDEIGVSEFGEIELPTTSTLGQGHPIDQG</sequence>
<protein>
    <recommendedName>
        <fullName evidence="3">Protein kinase domain-containing protein</fullName>
    </recommendedName>
</protein>
<feature type="domain" description="Protein kinase" evidence="3">
    <location>
        <begin position="9"/>
        <end position="262"/>
    </location>
</feature>
<evidence type="ECO:0000256" key="2">
    <source>
        <dbReference type="SAM" id="MobiDB-lite"/>
    </source>
</evidence>
<dbReference type="PANTHER" id="PTHR24361:SF613">
    <property type="entry name" value="NUCLEAR RECEPTOR-BINDING PROTEIN-RELATED"/>
    <property type="match status" value="1"/>
</dbReference>
<evidence type="ECO:0000313" key="4">
    <source>
        <dbReference type="EMBL" id="KAK2961407.1"/>
    </source>
</evidence>